<dbReference type="GeneID" id="42798197"/>
<dbReference type="Gene3D" id="3.60.21.10">
    <property type="match status" value="1"/>
</dbReference>
<protein>
    <recommendedName>
        <fullName evidence="1">Calcineurin-like phosphoesterase domain-containing protein</fullName>
    </recommendedName>
</protein>
<evidence type="ECO:0000313" key="3">
    <source>
        <dbReference type="Proteomes" id="UP000423396"/>
    </source>
</evidence>
<dbReference type="CDD" id="cd00838">
    <property type="entry name" value="MPP_superfamily"/>
    <property type="match status" value="1"/>
</dbReference>
<dbReference type="AlphaFoldDB" id="A0A650CMX4"/>
<dbReference type="RefSeq" id="WP_156005759.1">
    <property type="nucleotide sequence ID" value="NZ_CP045483.1"/>
</dbReference>
<evidence type="ECO:0000259" key="1">
    <source>
        <dbReference type="Pfam" id="PF00149"/>
    </source>
</evidence>
<organism evidence="2 3">
    <name type="scientific">Stygiolobus azoricus</name>
    <dbReference type="NCBI Taxonomy" id="41675"/>
    <lineage>
        <taxon>Archaea</taxon>
        <taxon>Thermoproteota</taxon>
        <taxon>Thermoprotei</taxon>
        <taxon>Sulfolobales</taxon>
        <taxon>Sulfolobaceae</taxon>
        <taxon>Stygiolobus</taxon>
    </lineage>
</organism>
<gene>
    <name evidence="2" type="ORF">D1868_03950</name>
</gene>
<accession>A0A650CMX4</accession>
<dbReference type="Proteomes" id="UP000423396">
    <property type="component" value="Chromosome"/>
</dbReference>
<proteinExistence type="predicted"/>
<dbReference type="KEGG" id="sazo:D1868_03950"/>
<dbReference type="PANTHER" id="PTHR37523">
    <property type="entry name" value="METALLOPHOSPHOESTERASE"/>
    <property type="match status" value="1"/>
</dbReference>
<reference evidence="2 3" key="1">
    <citation type="submission" date="2019-10" db="EMBL/GenBank/DDBJ databases">
        <title>Genome Sequences from Six Type Strain Members of the Archaeal Family Sulfolobaceae: Acidianus ambivalens, Acidianus infernus, Metallosphaera prunae, Stygiolobus azoricus, Sulfolobus metallicus, and Sulfurisphaera ohwakuensis.</title>
        <authorList>
            <person name="Counts J.A."/>
            <person name="Kelly R.M."/>
        </authorList>
    </citation>
    <scope>NUCLEOTIDE SEQUENCE [LARGE SCALE GENOMIC DNA]</scope>
    <source>
        <strain evidence="2 3">FC6</strain>
    </source>
</reference>
<sequence length="326" mass="37186">MGLFRRNSDKTIDKKSSQVKILFTSDIHGSDIVFKKFLNAGLQFKVDAFIIGGDLAGKALYAIVDLGNGKYRIEEKEVGKEGLAQLTEEIRKRGEYYTIVSEKEHEEMQYNKDLVNQKFKEAMESVVRGWMKIAEEKLKGANIPIYVNLGNDDPEYLFRVIEESDIMKKCEGEIIEIGDHEMISYGYVNPTPWKTPREKDEDSIYKDLKEMADKIKDQSKAIYNLHAPPYNTHLDNAPLLDSNLKPVVKGGEIVFTHVGSVSVRRIIEEYQPLVGLHGHIHESKGFDKLGRTMVFNPGSEYSEGILHSLYLVLEGDKIKTYMFRQG</sequence>
<evidence type="ECO:0000313" key="2">
    <source>
        <dbReference type="EMBL" id="QGR19211.1"/>
    </source>
</evidence>
<dbReference type="OrthoDB" id="50367at2157"/>
<keyword evidence="3" id="KW-1185">Reference proteome</keyword>
<dbReference type="PANTHER" id="PTHR37523:SF1">
    <property type="entry name" value="CALCINEURIN-LIKE PHOSPHOESTERASE DOMAIN-CONTAINING PROTEIN"/>
    <property type="match status" value="1"/>
</dbReference>
<dbReference type="EMBL" id="CP045483">
    <property type="protein sequence ID" value="QGR19211.1"/>
    <property type="molecule type" value="Genomic_DNA"/>
</dbReference>
<dbReference type="Pfam" id="PF00149">
    <property type="entry name" value="Metallophos"/>
    <property type="match status" value="1"/>
</dbReference>
<dbReference type="GO" id="GO:0016787">
    <property type="term" value="F:hydrolase activity"/>
    <property type="evidence" value="ECO:0007669"/>
    <property type="project" value="InterPro"/>
</dbReference>
<dbReference type="InterPro" id="IPR004843">
    <property type="entry name" value="Calcineurin-like_PHP"/>
</dbReference>
<name>A0A650CMX4_9CREN</name>
<feature type="domain" description="Calcineurin-like phosphoesterase" evidence="1">
    <location>
        <begin position="20"/>
        <end position="282"/>
    </location>
</feature>
<dbReference type="InterPro" id="IPR029052">
    <property type="entry name" value="Metallo-depent_PP-like"/>
</dbReference>
<dbReference type="SUPFAM" id="SSF56300">
    <property type="entry name" value="Metallo-dependent phosphatases"/>
    <property type="match status" value="1"/>
</dbReference>